<dbReference type="FunFam" id="2.60.260.20:FF:000013">
    <property type="entry name" value="DnaJ subfamily B member 11"/>
    <property type="match status" value="1"/>
</dbReference>
<dbReference type="CDD" id="cd06257">
    <property type="entry name" value="DnaJ"/>
    <property type="match status" value="1"/>
</dbReference>
<protein>
    <submittedName>
        <fullName evidence="3">J domain-containing protein</fullName>
    </submittedName>
</protein>
<dbReference type="InterPro" id="IPR001623">
    <property type="entry name" value="DnaJ_domain"/>
</dbReference>
<dbReference type="SMART" id="SM00271">
    <property type="entry name" value="DnaJ"/>
    <property type="match status" value="1"/>
</dbReference>
<keyword evidence="1" id="KW-0143">Chaperone</keyword>
<dbReference type="Gene3D" id="2.60.260.20">
    <property type="entry name" value="Urease metallochaperone UreE, N-terminal domain"/>
    <property type="match status" value="2"/>
</dbReference>
<evidence type="ECO:0000256" key="1">
    <source>
        <dbReference type="ARBA" id="ARBA00023186"/>
    </source>
</evidence>
<dbReference type="GO" id="GO:0051082">
    <property type="term" value="F:unfolded protein binding"/>
    <property type="evidence" value="ECO:0007669"/>
    <property type="project" value="InterPro"/>
</dbReference>
<dbReference type="OrthoDB" id="9779889at2"/>
<dbReference type="Proteomes" id="UP000773614">
    <property type="component" value="Unassembled WGS sequence"/>
</dbReference>
<dbReference type="InterPro" id="IPR002939">
    <property type="entry name" value="DnaJ_C"/>
</dbReference>
<dbReference type="RefSeq" id="WP_161141158.1">
    <property type="nucleotide sequence ID" value="NZ_SPKJ01000049.1"/>
</dbReference>
<comment type="caution">
    <text evidence="3">The sequence shown here is derived from an EMBL/GenBank/DDBJ whole genome shotgun (WGS) entry which is preliminary data.</text>
</comment>
<dbReference type="Pfam" id="PF01556">
    <property type="entry name" value="DnaJ_C"/>
    <property type="match status" value="1"/>
</dbReference>
<dbReference type="PANTHER" id="PTHR43096:SF52">
    <property type="entry name" value="DNAJ HOMOLOG 1, MITOCHONDRIAL-RELATED"/>
    <property type="match status" value="1"/>
</dbReference>
<dbReference type="PANTHER" id="PTHR43096">
    <property type="entry name" value="DNAJ HOMOLOG 1, MITOCHONDRIAL-RELATED"/>
    <property type="match status" value="1"/>
</dbReference>
<evidence type="ECO:0000313" key="4">
    <source>
        <dbReference type="Proteomes" id="UP000773614"/>
    </source>
</evidence>
<dbReference type="GO" id="GO:0005737">
    <property type="term" value="C:cytoplasm"/>
    <property type="evidence" value="ECO:0007669"/>
    <property type="project" value="TreeGrafter"/>
</dbReference>
<organism evidence="3 4">
    <name type="scientific">Propylenella binzhouense</name>
    <dbReference type="NCBI Taxonomy" id="2555902"/>
    <lineage>
        <taxon>Bacteria</taxon>
        <taxon>Pseudomonadati</taxon>
        <taxon>Pseudomonadota</taxon>
        <taxon>Alphaproteobacteria</taxon>
        <taxon>Hyphomicrobiales</taxon>
        <taxon>Propylenellaceae</taxon>
        <taxon>Propylenella</taxon>
    </lineage>
</organism>
<dbReference type="SUPFAM" id="SSF49493">
    <property type="entry name" value="HSP40/DnaJ peptide-binding domain"/>
    <property type="match status" value="2"/>
</dbReference>
<evidence type="ECO:0000313" key="3">
    <source>
        <dbReference type="EMBL" id="MYZ48812.1"/>
    </source>
</evidence>
<reference evidence="3" key="1">
    <citation type="submission" date="2019-03" db="EMBL/GenBank/DDBJ databases">
        <title>Afifella sp. nov., isolated from activated sludge.</title>
        <authorList>
            <person name="Li Q."/>
            <person name="Liu Y."/>
        </authorList>
    </citation>
    <scope>NUCLEOTIDE SEQUENCE</scope>
    <source>
        <strain evidence="3">L72</strain>
    </source>
</reference>
<evidence type="ECO:0000259" key="2">
    <source>
        <dbReference type="PROSITE" id="PS50076"/>
    </source>
</evidence>
<name>A0A964T6I1_9HYPH</name>
<dbReference type="Pfam" id="PF00226">
    <property type="entry name" value="DnaJ"/>
    <property type="match status" value="1"/>
</dbReference>
<dbReference type="Gene3D" id="1.10.287.110">
    <property type="entry name" value="DnaJ domain"/>
    <property type="match status" value="1"/>
</dbReference>
<sequence>MRDPYEVLGVERSASESEIKRAFRKLAKQYHPDRAGDNPAAKAKFAEINTAYEIVGDKEKRGQFDRGEIGADGKPRFQGFQGHAGAQGGFENVDPSSFADVFSSFGFGARGGGPGGPGGARTFRFSTGPGGRRFEAGGAGDADDILRDLFTGGAGRAGPRPQPQRGTDVRADVAVTLEDVAHGRRPKVTLPTGKTVALTLPNGVVDGQVIRLAGQGNPSVTGGEPGDALVTVRFVPHPLFRAEGVDLRIDVPISLDEAVLGAKIQVPTLSGKVQVTVPPGASGGRALRLKGKGLPGPHGHGDLLVALRITLPEGVDGELEALMRRWREESRPSPRGAAFD</sequence>
<gene>
    <name evidence="3" type="ORF">E4O86_13940</name>
</gene>
<dbReference type="GO" id="GO:0042026">
    <property type="term" value="P:protein refolding"/>
    <property type="evidence" value="ECO:0007669"/>
    <property type="project" value="TreeGrafter"/>
</dbReference>
<feature type="domain" description="J" evidence="2">
    <location>
        <begin position="3"/>
        <end position="68"/>
    </location>
</feature>
<accession>A0A964T6I1</accession>
<dbReference type="PRINTS" id="PR00625">
    <property type="entry name" value="JDOMAIN"/>
</dbReference>
<dbReference type="InterPro" id="IPR008971">
    <property type="entry name" value="HSP40/DnaJ_pept-bd"/>
</dbReference>
<dbReference type="EMBL" id="SPKJ01000049">
    <property type="protein sequence ID" value="MYZ48812.1"/>
    <property type="molecule type" value="Genomic_DNA"/>
</dbReference>
<dbReference type="SUPFAM" id="SSF46565">
    <property type="entry name" value="Chaperone J-domain"/>
    <property type="match status" value="1"/>
</dbReference>
<keyword evidence="4" id="KW-1185">Reference proteome</keyword>
<dbReference type="CDD" id="cd10747">
    <property type="entry name" value="DnaJ_C"/>
    <property type="match status" value="1"/>
</dbReference>
<dbReference type="AlphaFoldDB" id="A0A964T6I1"/>
<dbReference type="InterPro" id="IPR036869">
    <property type="entry name" value="J_dom_sf"/>
</dbReference>
<dbReference type="PROSITE" id="PS50076">
    <property type="entry name" value="DNAJ_2"/>
    <property type="match status" value="1"/>
</dbReference>
<proteinExistence type="predicted"/>